<name>A0A2Z7AYA3_9LAMI</name>
<protein>
    <submittedName>
        <fullName evidence="1">Uncharacterized protein</fullName>
    </submittedName>
</protein>
<evidence type="ECO:0000313" key="2">
    <source>
        <dbReference type="Proteomes" id="UP000250235"/>
    </source>
</evidence>
<gene>
    <name evidence="1" type="ORF">F511_37342</name>
</gene>
<proteinExistence type="predicted"/>
<dbReference type="EMBL" id="KV011244">
    <property type="protein sequence ID" value="KZV26443.1"/>
    <property type="molecule type" value="Genomic_DNA"/>
</dbReference>
<reference evidence="1 2" key="1">
    <citation type="journal article" date="2015" name="Proc. Natl. Acad. Sci. U.S.A.">
        <title>The resurrection genome of Boea hygrometrica: A blueprint for survival of dehydration.</title>
        <authorList>
            <person name="Xiao L."/>
            <person name="Yang G."/>
            <person name="Zhang L."/>
            <person name="Yang X."/>
            <person name="Zhao S."/>
            <person name="Ji Z."/>
            <person name="Zhou Q."/>
            <person name="Hu M."/>
            <person name="Wang Y."/>
            <person name="Chen M."/>
            <person name="Xu Y."/>
            <person name="Jin H."/>
            <person name="Xiao X."/>
            <person name="Hu G."/>
            <person name="Bao F."/>
            <person name="Hu Y."/>
            <person name="Wan P."/>
            <person name="Li L."/>
            <person name="Deng X."/>
            <person name="Kuang T."/>
            <person name="Xiang C."/>
            <person name="Zhu J.K."/>
            <person name="Oliver M.J."/>
            <person name="He Y."/>
        </authorList>
    </citation>
    <scope>NUCLEOTIDE SEQUENCE [LARGE SCALE GENOMIC DNA]</scope>
    <source>
        <strain evidence="2">cv. XS01</strain>
    </source>
</reference>
<accession>A0A2Z7AYA3</accession>
<keyword evidence="2" id="KW-1185">Reference proteome</keyword>
<dbReference type="AlphaFoldDB" id="A0A2Z7AYA3"/>
<dbReference type="Proteomes" id="UP000250235">
    <property type="component" value="Unassembled WGS sequence"/>
</dbReference>
<evidence type="ECO:0000313" key="1">
    <source>
        <dbReference type="EMBL" id="KZV26443.1"/>
    </source>
</evidence>
<organism evidence="1 2">
    <name type="scientific">Dorcoceras hygrometricum</name>
    <dbReference type="NCBI Taxonomy" id="472368"/>
    <lineage>
        <taxon>Eukaryota</taxon>
        <taxon>Viridiplantae</taxon>
        <taxon>Streptophyta</taxon>
        <taxon>Embryophyta</taxon>
        <taxon>Tracheophyta</taxon>
        <taxon>Spermatophyta</taxon>
        <taxon>Magnoliopsida</taxon>
        <taxon>eudicotyledons</taxon>
        <taxon>Gunneridae</taxon>
        <taxon>Pentapetalae</taxon>
        <taxon>asterids</taxon>
        <taxon>lamiids</taxon>
        <taxon>Lamiales</taxon>
        <taxon>Gesneriaceae</taxon>
        <taxon>Didymocarpoideae</taxon>
        <taxon>Trichosporeae</taxon>
        <taxon>Loxocarpinae</taxon>
        <taxon>Dorcoceras</taxon>
    </lineage>
</organism>
<sequence>MGGAELLLSCSFRFILARRSESTLERSAPLFLNPSFEKCKVASVGGFLEKSDPLVLQLCLSFWIRAFEQPCGALQLAREEALSNRLLIPCIERICLRSLLCRGFSGYSAGLGVDPAGDAPEDSPADSSADYFLNFNANDISTEDDAALDHPILSSSAADISASLAALGNLSPKLLLIKREILESWVMLVEKLCAKSIMLKESSLIVLLRKMKPSRELFILSEEMLIQRATQLVSGVYSAVGYLLQKRLYSAVGYLLQKRLYSAVGYLLQKRLYSAVGYLLQKRLYSAVGYLLQKRVYSAVGYLLQ</sequence>